<feature type="repeat" description="ANK" evidence="3">
    <location>
        <begin position="304"/>
        <end position="336"/>
    </location>
</feature>
<feature type="repeat" description="ANK" evidence="3">
    <location>
        <begin position="112"/>
        <end position="144"/>
    </location>
</feature>
<keyword evidence="5" id="KW-1185">Reference proteome</keyword>
<name>A0A1B0FKF4_GLOMM</name>
<feature type="repeat" description="ANK" evidence="3">
    <location>
        <begin position="368"/>
        <end position="400"/>
    </location>
</feature>
<organism evidence="4 5">
    <name type="scientific">Glossina morsitans morsitans</name>
    <name type="common">Savannah tsetse fly</name>
    <dbReference type="NCBI Taxonomy" id="37546"/>
    <lineage>
        <taxon>Eukaryota</taxon>
        <taxon>Metazoa</taxon>
        <taxon>Ecdysozoa</taxon>
        <taxon>Arthropoda</taxon>
        <taxon>Hexapoda</taxon>
        <taxon>Insecta</taxon>
        <taxon>Pterygota</taxon>
        <taxon>Neoptera</taxon>
        <taxon>Endopterygota</taxon>
        <taxon>Diptera</taxon>
        <taxon>Brachycera</taxon>
        <taxon>Muscomorpha</taxon>
        <taxon>Hippoboscoidea</taxon>
        <taxon>Glossinidae</taxon>
        <taxon>Glossina</taxon>
    </lineage>
</organism>
<evidence type="ECO:0000256" key="3">
    <source>
        <dbReference type="PROSITE-ProRule" id="PRU00023"/>
    </source>
</evidence>
<dbReference type="AlphaFoldDB" id="A0A1B0FKF4"/>
<proteinExistence type="predicted"/>
<dbReference type="PhylomeDB" id="A0A1B0FKF4"/>
<dbReference type="InterPro" id="IPR036770">
    <property type="entry name" value="Ankyrin_rpt-contain_sf"/>
</dbReference>
<dbReference type="PRINTS" id="PR01415">
    <property type="entry name" value="ANKYRIN"/>
</dbReference>
<dbReference type="InterPro" id="IPR002110">
    <property type="entry name" value="Ankyrin_rpt"/>
</dbReference>
<keyword evidence="1" id="KW-0677">Repeat</keyword>
<feature type="repeat" description="ANK" evidence="3">
    <location>
        <begin position="178"/>
        <end position="210"/>
    </location>
</feature>
<evidence type="ECO:0000313" key="4">
    <source>
        <dbReference type="EnsemblMetazoa" id="GMOY004297-PA"/>
    </source>
</evidence>
<dbReference type="STRING" id="37546.A0A1B0FKF4"/>
<dbReference type="Pfam" id="PF12796">
    <property type="entry name" value="Ank_2"/>
    <property type="match status" value="4"/>
</dbReference>
<feature type="repeat" description="ANK" evidence="3">
    <location>
        <begin position="145"/>
        <end position="177"/>
    </location>
</feature>
<dbReference type="SMART" id="SM00248">
    <property type="entry name" value="ANK"/>
    <property type="match status" value="10"/>
</dbReference>
<dbReference type="EnsemblMetazoa" id="GMOY004297-RA">
    <property type="protein sequence ID" value="GMOY004297-PA"/>
    <property type="gene ID" value="GMOY004297"/>
</dbReference>
<dbReference type="PROSITE" id="PS50297">
    <property type="entry name" value="ANK_REP_REGION"/>
    <property type="match status" value="9"/>
</dbReference>
<protein>
    <submittedName>
        <fullName evidence="4">Uncharacterized protein</fullName>
    </submittedName>
</protein>
<keyword evidence="2 3" id="KW-0040">ANK repeat</keyword>
<evidence type="ECO:0000313" key="5">
    <source>
        <dbReference type="Proteomes" id="UP000092444"/>
    </source>
</evidence>
<sequence length="748" mass="83639">MNLSELQEILRAIIQDGVDESNVIDRIENQLKEQDFDIIFSDMDVKTTLLHVAASMDRLRIVEYLVGKKNVAIDLQDKDDRTPLHSAARKNNFSIVEYLIKNHADPNAKNNHGFTPLYFAAIKGYLDIVKYLVKNGATLDLQDKDSDTPLYAAASKGYLDIVECLIKKGANPNMKNYRGTTPLHAAVKGGYLDIVKYLVKNGATLDLRSKKGDTPLNAAALSGHLDIVECLVENGAPLNLQDPIGSITLYCAASNGHLNIEKADVETKNSYIYTAFYFAISEGYLNIIEYLVKNGAALNVQDSIGNTLLHHAATKGYLNIVEYLIKNGATPEANYRGTTPLHHAALKGHLNIVKYFIEKADVETKNSYIYTAFYFAVLGGHLNIVEYLVKNGAALNVQDSIGYLLTEDHKRLQQELDCILGGVDKDNPSSLSKGLTVLEKFLNERKGTQDLKRVLSLHNNKGKLRIFQYIRNVFHSDETCCKEADRLLLAAGIKDFKGLDSEKHLLKSRTLWDNLILDQQAKLEVFLDEVGKAQDTNQLEQVVNEAIKSGIRFNFPHQGKMYEDKYNFMDCVMKRIKEISELEKNSKVASDIICKLVSKGAVWYVVDSMYVLNTLELEFEDHETNMIKAHGSCANLTLKFMEVVGGATNGKLKDAKMDNSTFYLEYSEDSIIDVAKITDGARSLGLTQGKIEYGRDIVKIGKSEVEIIMENGIRHYTNNADNSNIVLTFSTSLGELEVIAFLIIVRMR</sequence>
<dbReference type="PROSITE" id="PS50088">
    <property type="entry name" value="ANK_REPEAT"/>
    <property type="match status" value="9"/>
</dbReference>
<dbReference type="Pfam" id="PF13637">
    <property type="entry name" value="Ank_4"/>
    <property type="match status" value="1"/>
</dbReference>
<feature type="repeat" description="ANK" evidence="3">
    <location>
        <begin position="79"/>
        <end position="111"/>
    </location>
</feature>
<reference evidence="4" key="1">
    <citation type="submission" date="2020-05" db="UniProtKB">
        <authorList>
            <consortium name="EnsemblMetazoa"/>
        </authorList>
    </citation>
    <scope>IDENTIFICATION</scope>
    <source>
        <strain evidence="4">Yale</strain>
    </source>
</reference>
<dbReference type="EMBL" id="CCAG010022149">
    <property type="status" value="NOT_ANNOTATED_CDS"/>
    <property type="molecule type" value="Genomic_DNA"/>
</dbReference>
<accession>A0A1B0FKF4</accession>
<feature type="repeat" description="ANK" evidence="3">
    <location>
        <begin position="336"/>
        <end position="359"/>
    </location>
</feature>
<feature type="repeat" description="ANK" evidence="3">
    <location>
        <begin position="271"/>
        <end position="303"/>
    </location>
</feature>
<dbReference type="SUPFAM" id="SSF48403">
    <property type="entry name" value="Ankyrin repeat"/>
    <property type="match status" value="1"/>
</dbReference>
<dbReference type="Proteomes" id="UP000092444">
    <property type="component" value="Unassembled WGS sequence"/>
</dbReference>
<dbReference type="Gene3D" id="1.25.40.20">
    <property type="entry name" value="Ankyrin repeat-containing domain"/>
    <property type="match status" value="5"/>
</dbReference>
<dbReference type="PANTHER" id="PTHR24171">
    <property type="entry name" value="ANKYRIN REPEAT DOMAIN-CONTAINING PROTEIN 39-RELATED"/>
    <property type="match status" value="1"/>
</dbReference>
<evidence type="ECO:0000256" key="2">
    <source>
        <dbReference type="ARBA" id="ARBA00023043"/>
    </source>
</evidence>
<feature type="repeat" description="ANK" evidence="3">
    <location>
        <begin position="211"/>
        <end position="243"/>
    </location>
</feature>
<dbReference type="PANTHER" id="PTHR24171:SF9">
    <property type="entry name" value="ANKYRIN REPEAT DOMAIN-CONTAINING PROTEIN 39"/>
    <property type="match status" value="1"/>
</dbReference>
<evidence type="ECO:0000256" key="1">
    <source>
        <dbReference type="ARBA" id="ARBA00022737"/>
    </source>
</evidence>